<dbReference type="Proteomes" id="UP000233551">
    <property type="component" value="Unassembled WGS sequence"/>
</dbReference>
<gene>
    <name evidence="1" type="ORF">CDL15_Pgr021885</name>
    <name evidence="2" type="ORF">CRG98_025066</name>
</gene>
<dbReference type="EMBL" id="MTKT01003240">
    <property type="protein sequence ID" value="OWM75720.1"/>
    <property type="molecule type" value="Genomic_DNA"/>
</dbReference>
<reference evidence="2 4" key="3">
    <citation type="submission" date="2017-11" db="EMBL/GenBank/DDBJ databases">
        <title>De-novo sequencing of pomegranate (Punica granatum L.) genome.</title>
        <authorList>
            <person name="Akparov Z."/>
            <person name="Amiraslanov A."/>
            <person name="Hajiyeva S."/>
            <person name="Abbasov M."/>
            <person name="Kaur K."/>
            <person name="Hamwieh A."/>
            <person name="Solovyev V."/>
            <person name="Salamov A."/>
            <person name="Braich B."/>
            <person name="Kosarev P."/>
            <person name="Mahmoud A."/>
            <person name="Hajiyev E."/>
            <person name="Babayeva S."/>
            <person name="Izzatullayeva V."/>
            <person name="Mammadov A."/>
            <person name="Mammadov A."/>
            <person name="Sharifova S."/>
            <person name="Ojaghi J."/>
            <person name="Eynullazada K."/>
            <person name="Bayramov B."/>
            <person name="Abdulazimova A."/>
            <person name="Shahmuradov I."/>
        </authorList>
    </citation>
    <scope>NUCLEOTIDE SEQUENCE [LARGE SCALE GENOMIC DNA]</scope>
    <source>
        <strain evidence="2">AG2017</strain>
        <strain evidence="4">cv. AG2017</strain>
        <tissue evidence="2">Leaf</tissue>
    </source>
</reference>
<reference evidence="1" key="2">
    <citation type="submission" date="2017-06" db="EMBL/GenBank/DDBJ databases">
        <title>The pomegranate genome and the genomics of punicalagin biosynthesis.</title>
        <authorList>
            <person name="Xu C."/>
        </authorList>
    </citation>
    <scope>NUCLEOTIDE SEQUENCE [LARGE SCALE GENOMIC DNA]</scope>
    <source>
        <tissue evidence="1">Fresh leaf</tissue>
    </source>
</reference>
<evidence type="ECO:0000313" key="3">
    <source>
        <dbReference type="Proteomes" id="UP000197138"/>
    </source>
</evidence>
<proteinExistence type="predicted"/>
<protein>
    <submittedName>
        <fullName evidence="1">Uncharacterized protein</fullName>
    </submittedName>
</protein>
<evidence type="ECO:0000313" key="1">
    <source>
        <dbReference type="EMBL" id="OWM75720.1"/>
    </source>
</evidence>
<name>A0A218WTN3_PUNGR</name>
<reference evidence="3" key="1">
    <citation type="journal article" date="2017" name="Plant J.">
        <title>The pomegranate (Punica granatum L.) genome and the genomics of punicalagin biosynthesis.</title>
        <authorList>
            <person name="Qin G."/>
            <person name="Xu C."/>
            <person name="Ming R."/>
            <person name="Tang H."/>
            <person name="Guyot R."/>
            <person name="Kramer E.M."/>
            <person name="Hu Y."/>
            <person name="Yi X."/>
            <person name="Qi Y."/>
            <person name="Xu X."/>
            <person name="Gao Z."/>
            <person name="Pan H."/>
            <person name="Jian J."/>
            <person name="Tian Y."/>
            <person name="Yue Z."/>
            <person name="Xu Y."/>
        </authorList>
    </citation>
    <scope>NUCLEOTIDE SEQUENCE [LARGE SCALE GENOMIC DNA]</scope>
    <source>
        <strain evidence="3">cv. Dabenzi</strain>
    </source>
</reference>
<accession>A0A218WTN3</accession>
<dbReference type="AlphaFoldDB" id="A0A218WTN3"/>
<keyword evidence="4" id="KW-1185">Reference proteome</keyword>
<evidence type="ECO:0000313" key="4">
    <source>
        <dbReference type="Proteomes" id="UP000233551"/>
    </source>
</evidence>
<evidence type="ECO:0000313" key="2">
    <source>
        <dbReference type="EMBL" id="PKI54552.1"/>
    </source>
</evidence>
<comment type="caution">
    <text evidence="1">The sequence shown here is derived from an EMBL/GenBank/DDBJ whole genome shotgun (WGS) entry which is preliminary data.</text>
</comment>
<organism evidence="1 3">
    <name type="scientific">Punica granatum</name>
    <name type="common">Pomegranate</name>
    <dbReference type="NCBI Taxonomy" id="22663"/>
    <lineage>
        <taxon>Eukaryota</taxon>
        <taxon>Viridiplantae</taxon>
        <taxon>Streptophyta</taxon>
        <taxon>Embryophyta</taxon>
        <taxon>Tracheophyta</taxon>
        <taxon>Spermatophyta</taxon>
        <taxon>Magnoliopsida</taxon>
        <taxon>eudicotyledons</taxon>
        <taxon>Gunneridae</taxon>
        <taxon>Pentapetalae</taxon>
        <taxon>rosids</taxon>
        <taxon>malvids</taxon>
        <taxon>Myrtales</taxon>
        <taxon>Lythraceae</taxon>
        <taxon>Punica</taxon>
    </lineage>
</organism>
<sequence>MGAGFFSGLEAHRAYPNGEGQVIGLLAWWRCAEPTGFVGSPKFDRPTTAGGCSREGQAKAMRNGLPTFSSQERLVGSIMLAGLRGSPSLYVQGSSWGGLTKGDKRPVGVLVMREVRPVSLVQRVEWAIGVRGRCSFGYWA</sequence>
<dbReference type="Proteomes" id="UP000197138">
    <property type="component" value="Unassembled WGS sequence"/>
</dbReference>
<dbReference type="EMBL" id="PGOL01001778">
    <property type="protein sequence ID" value="PKI54552.1"/>
    <property type="molecule type" value="Genomic_DNA"/>
</dbReference>